<evidence type="ECO:0000259" key="13">
    <source>
        <dbReference type="PROSITE" id="PS50885"/>
    </source>
</evidence>
<evidence type="ECO:0000256" key="4">
    <source>
        <dbReference type="ARBA" id="ARBA00022553"/>
    </source>
</evidence>
<dbReference type="InterPro" id="IPR003660">
    <property type="entry name" value="HAMP_dom"/>
</dbReference>
<dbReference type="PANTHER" id="PTHR45436">
    <property type="entry name" value="SENSOR HISTIDINE KINASE YKOH"/>
    <property type="match status" value="1"/>
</dbReference>
<dbReference type="SUPFAM" id="SSF47384">
    <property type="entry name" value="Homodimeric domain of signal transducing histidine kinase"/>
    <property type="match status" value="1"/>
</dbReference>
<gene>
    <name evidence="14" type="ORF">NS319_15810</name>
</gene>
<dbReference type="PATRIC" id="fig|33051.3.peg.663"/>
<evidence type="ECO:0000256" key="8">
    <source>
        <dbReference type="ARBA" id="ARBA00022989"/>
    </source>
</evidence>
<dbReference type="Pfam" id="PF02518">
    <property type="entry name" value="HATPase_c"/>
    <property type="match status" value="1"/>
</dbReference>
<sequence length="351" mass="37516">MRNRNSLTRQLSIAMAALAFVAVAVSTAAFYIVYAVLERLRIVAPLPPGVADTTGLDVGITLAACVIGVVLALAVAVRLARRIVQPLGAVGEAARRIAEGDLTTRIAPVRAAHGEAALLIADFNAMADRLQRMSDDVKLWNAQIAHELRTPLTILRGRLQGAKDGVFPLDDALVVGLMKQVEGLTRLVEDLRSVSLAESGRLELVIGDVDLAAELEDMRPILSSMLSPAGFELEMTLEAGVVRADAARIRQAVVALVDNARRHASPCTLRLAVEFTRSEAVITVADKGPGLPPEFERSAFHQFVRGTKNSGGSGLGLSVVQAIARAHGGDASYQRMNDRSRFRILLPMPKG</sequence>
<dbReference type="EC" id="2.7.13.3" evidence="3"/>
<dbReference type="GO" id="GO:0005886">
    <property type="term" value="C:plasma membrane"/>
    <property type="evidence" value="ECO:0007669"/>
    <property type="project" value="TreeGrafter"/>
</dbReference>
<dbReference type="InterPro" id="IPR005467">
    <property type="entry name" value="His_kinase_dom"/>
</dbReference>
<feature type="domain" description="HAMP" evidence="13">
    <location>
        <begin position="81"/>
        <end position="135"/>
    </location>
</feature>
<evidence type="ECO:0000313" key="15">
    <source>
        <dbReference type="Proteomes" id="UP000072867"/>
    </source>
</evidence>
<organism evidence="14 15">
    <name type="scientific">Sphingomonas sanguinis</name>
    <dbReference type="NCBI Taxonomy" id="33051"/>
    <lineage>
        <taxon>Bacteria</taxon>
        <taxon>Pseudomonadati</taxon>
        <taxon>Pseudomonadota</taxon>
        <taxon>Alphaproteobacteria</taxon>
        <taxon>Sphingomonadales</taxon>
        <taxon>Sphingomonadaceae</taxon>
        <taxon>Sphingomonas</taxon>
    </lineage>
</organism>
<dbReference type="InterPro" id="IPR004358">
    <property type="entry name" value="Sig_transdc_His_kin-like_C"/>
</dbReference>
<evidence type="ECO:0000256" key="11">
    <source>
        <dbReference type="SAM" id="Phobius"/>
    </source>
</evidence>
<dbReference type="PROSITE" id="PS50109">
    <property type="entry name" value="HIS_KIN"/>
    <property type="match status" value="1"/>
</dbReference>
<dbReference type="AlphaFoldDB" id="A0A147HT38"/>
<evidence type="ECO:0000313" key="14">
    <source>
        <dbReference type="EMBL" id="KTT68044.1"/>
    </source>
</evidence>
<dbReference type="PANTHER" id="PTHR45436:SF5">
    <property type="entry name" value="SENSOR HISTIDINE KINASE TRCS"/>
    <property type="match status" value="1"/>
</dbReference>
<dbReference type="Gene3D" id="1.10.287.130">
    <property type="match status" value="1"/>
</dbReference>
<dbReference type="RefSeq" id="WP_153003126.1">
    <property type="nucleotide sequence ID" value="NZ_LDTD01000132.1"/>
</dbReference>
<dbReference type="InterPro" id="IPR050428">
    <property type="entry name" value="TCS_sensor_his_kinase"/>
</dbReference>
<feature type="transmembrane region" description="Helical" evidence="11">
    <location>
        <begin position="56"/>
        <end position="77"/>
    </location>
</feature>
<dbReference type="CDD" id="cd00082">
    <property type="entry name" value="HisKA"/>
    <property type="match status" value="1"/>
</dbReference>
<dbReference type="Gene3D" id="3.30.565.10">
    <property type="entry name" value="Histidine kinase-like ATPase, C-terminal domain"/>
    <property type="match status" value="1"/>
</dbReference>
<dbReference type="PROSITE" id="PS50885">
    <property type="entry name" value="HAMP"/>
    <property type="match status" value="1"/>
</dbReference>
<evidence type="ECO:0000256" key="5">
    <source>
        <dbReference type="ARBA" id="ARBA00022679"/>
    </source>
</evidence>
<evidence type="ECO:0000259" key="12">
    <source>
        <dbReference type="PROSITE" id="PS50109"/>
    </source>
</evidence>
<evidence type="ECO:0000256" key="6">
    <source>
        <dbReference type="ARBA" id="ARBA00022692"/>
    </source>
</evidence>
<evidence type="ECO:0000256" key="7">
    <source>
        <dbReference type="ARBA" id="ARBA00022777"/>
    </source>
</evidence>
<evidence type="ECO:0000256" key="2">
    <source>
        <dbReference type="ARBA" id="ARBA00004370"/>
    </source>
</evidence>
<dbReference type="InterPro" id="IPR036890">
    <property type="entry name" value="HATPase_C_sf"/>
</dbReference>
<keyword evidence="4" id="KW-0597">Phosphoprotein</keyword>
<evidence type="ECO:0000256" key="1">
    <source>
        <dbReference type="ARBA" id="ARBA00000085"/>
    </source>
</evidence>
<dbReference type="Pfam" id="PF00672">
    <property type="entry name" value="HAMP"/>
    <property type="match status" value="1"/>
</dbReference>
<dbReference type="CDD" id="cd00075">
    <property type="entry name" value="HATPase"/>
    <property type="match status" value="1"/>
</dbReference>
<feature type="transmembrane region" description="Helical" evidence="11">
    <location>
        <begin position="12"/>
        <end position="36"/>
    </location>
</feature>
<evidence type="ECO:0000256" key="3">
    <source>
        <dbReference type="ARBA" id="ARBA00012438"/>
    </source>
</evidence>
<accession>A0A147HT38</accession>
<dbReference type="SMART" id="SM00387">
    <property type="entry name" value="HATPase_c"/>
    <property type="match status" value="1"/>
</dbReference>
<keyword evidence="9" id="KW-0902">Two-component regulatory system</keyword>
<dbReference type="CDD" id="cd06225">
    <property type="entry name" value="HAMP"/>
    <property type="match status" value="1"/>
</dbReference>
<dbReference type="PRINTS" id="PR00344">
    <property type="entry name" value="BCTRLSENSOR"/>
</dbReference>
<comment type="subcellular location">
    <subcellularLocation>
        <location evidence="2">Membrane</location>
    </subcellularLocation>
</comment>
<dbReference type="STRING" id="33051.SB4_05645"/>
<dbReference type="SMART" id="SM00388">
    <property type="entry name" value="HisKA"/>
    <property type="match status" value="1"/>
</dbReference>
<dbReference type="InterPro" id="IPR003661">
    <property type="entry name" value="HisK_dim/P_dom"/>
</dbReference>
<dbReference type="Gene3D" id="6.10.340.10">
    <property type="match status" value="1"/>
</dbReference>
<dbReference type="SMART" id="SM00304">
    <property type="entry name" value="HAMP"/>
    <property type="match status" value="1"/>
</dbReference>
<dbReference type="Proteomes" id="UP000072867">
    <property type="component" value="Unassembled WGS sequence"/>
</dbReference>
<proteinExistence type="predicted"/>
<dbReference type="InterPro" id="IPR003594">
    <property type="entry name" value="HATPase_dom"/>
</dbReference>
<keyword evidence="7" id="KW-0418">Kinase</keyword>
<keyword evidence="10 11" id="KW-0472">Membrane</keyword>
<reference evidence="14 15" key="1">
    <citation type="journal article" date="2016" name="Front. Microbiol.">
        <title>Genomic Resource of Rice Seed Associated Bacteria.</title>
        <authorList>
            <person name="Midha S."/>
            <person name="Bansal K."/>
            <person name="Sharma S."/>
            <person name="Kumar N."/>
            <person name="Patil P.P."/>
            <person name="Chaudhry V."/>
            <person name="Patil P.B."/>
        </authorList>
    </citation>
    <scope>NUCLEOTIDE SEQUENCE [LARGE SCALE GENOMIC DNA]</scope>
    <source>
        <strain evidence="14 15">NS319</strain>
    </source>
</reference>
<evidence type="ECO:0000256" key="9">
    <source>
        <dbReference type="ARBA" id="ARBA00023012"/>
    </source>
</evidence>
<protein>
    <recommendedName>
        <fullName evidence="3">histidine kinase</fullName>
        <ecNumber evidence="3">2.7.13.3</ecNumber>
    </recommendedName>
</protein>
<comment type="caution">
    <text evidence="14">The sequence shown here is derived from an EMBL/GenBank/DDBJ whole genome shotgun (WGS) entry which is preliminary data.</text>
</comment>
<dbReference type="SUPFAM" id="SSF158472">
    <property type="entry name" value="HAMP domain-like"/>
    <property type="match status" value="1"/>
</dbReference>
<keyword evidence="5" id="KW-0808">Transferase</keyword>
<evidence type="ECO:0000256" key="10">
    <source>
        <dbReference type="ARBA" id="ARBA00023136"/>
    </source>
</evidence>
<dbReference type="InterPro" id="IPR036097">
    <property type="entry name" value="HisK_dim/P_sf"/>
</dbReference>
<dbReference type="SUPFAM" id="SSF55874">
    <property type="entry name" value="ATPase domain of HSP90 chaperone/DNA topoisomerase II/histidine kinase"/>
    <property type="match status" value="1"/>
</dbReference>
<name>A0A147HT38_9SPHN</name>
<keyword evidence="8 11" id="KW-1133">Transmembrane helix</keyword>
<dbReference type="Pfam" id="PF00512">
    <property type="entry name" value="HisKA"/>
    <property type="match status" value="1"/>
</dbReference>
<dbReference type="GO" id="GO:0000155">
    <property type="term" value="F:phosphorelay sensor kinase activity"/>
    <property type="evidence" value="ECO:0007669"/>
    <property type="project" value="InterPro"/>
</dbReference>
<dbReference type="EMBL" id="LDTD01000132">
    <property type="protein sequence ID" value="KTT68044.1"/>
    <property type="molecule type" value="Genomic_DNA"/>
</dbReference>
<keyword evidence="6 11" id="KW-0812">Transmembrane</keyword>
<feature type="domain" description="Histidine kinase" evidence="12">
    <location>
        <begin position="143"/>
        <end position="350"/>
    </location>
</feature>
<comment type="catalytic activity">
    <reaction evidence="1">
        <text>ATP + protein L-histidine = ADP + protein N-phospho-L-histidine.</text>
        <dbReference type="EC" id="2.7.13.3"/>
    </reaction>
</comment>